<feature type="compositionally biased region" description="Polar residues" evidence="3">
    <location>
        <begin position="416"/>
        <end position="425"/>
    </location>
</feature>
<name>A0A1Y6L606_ZYMTR</name>
<dbReference type="SUPFAM" id="SSF81383">
    <property type="entry name" value="F-box domain"/>
    <property type="match status" value="1"/>
</dbReference>
<evidence type="ECO:0000256" key="3">
    <source>
        <dbReference type="SAM" id="MobiDB-lite"/>
    </source>
</evidence>
<dbReference type="InterPro" id="IPR001810">
    <property type="entry name" value="F-box_dom"/>
</dbReference>
<dbReference type="Pfam" id="PF12014">
    <property type="entry name" value="Cyclin_D1_bind"/>
    <property type="match status" value="1"/>
</dbReference>
<accession>A0A1Y6L606</accession>
<dbReference type="PANTHER" id="PTHR10706:SF130">
    <property type="entry name" value="F-BOX ONLY PROTEIN 31"/>
    <property type="match status" value="1"/>
</dbReference>
<dbReference type="AlphaFoldDB" id="A0A1Y6L606"/>
<proteinExistence type="predicted"/>
<sequence length="556" mass="62119">MAISTLMDLPSELIQHILAYLEPVDLANVAQTCRHLQIESYDNQIWLRLINRYLPTPISRLGPMKSFRELYIAHHPHWFLPQNRIWFGDTEPSGKLLVTRYDEDNGSINAYTVVARTPRGLPTDWELDPDVQIHTFNPKVWLDLNQPVVKLQVDSRRAERPPNDHPSDRSYASESVYTSEILMDTFVDSGLYSSFMLCRNLPAAAITEGTSVWPPLKYPAHGRTRNDSHNRFNSTGHKPTRHDEVSQTNFRLRKWVEYTGRRATPSLLSFGPGEPFQSTFGADLPFFAAGPNLHAGGGVRIRMPEDITTYATLPEGSFAPTPQKPWQGIWVGDYSAHGCEFLVIHQPDKQDERPLPSGMDRLRHWLYGDRRGSDSSDSSFTSAAEDLDQSVVTGQGSSSQALETRTLSHPADAHAQDNNTESGHFTPSGRLEAMKLTGDPYMPRGEYTFIAPEIGDAGLVRIAEEEPFKGARVVKSAGHIANRGFRDDSYMACQLILISPNRIAQLWQEIGHFGHISFFHRVDIDTLARDGMVQTGTAASSATVPESSAASIDVQL</sequence>
<evidence type="ECO:0000259" key="4">
    <source>
        <dbReference type="PROSITE" id="PS50181"/>
    </source>
</evidence>
<organism evidence="5 6">
    <name type="scientific">Zymoseptoria tritici ST99CH_1A5</name>
    <dbReference type="NCBI Taxonomy" id="1276529"/>
    <lineage>
        <taxon>Eukaryota</taxon>
        <taxon>Fungi</taxon>
        <taxon>Dikarya</taxon>
        <taxon>Ascomycota</taxon>
        <taxon>Pezizomycotina</taxon>
        <taxon>Dothideomycetes</taxon>
        <taxon>Dothideomycetidae</taxon>
        <taxon>Mycosphaerellales</taxon>
        <taxon>Mycosphaerellaceae</taxon>
        <taxon>Zymoseptoria</taxon>
    </lineage>
</organism>
<reference evidence="5 6" key="1">
    <citation type="submission" date="2016-10" db="EMBL/GenBank/DDBJ databases">
        <authorList>
            <person name="Varghese N."/>
        </authorList>
    </citation>
    <scope>NUCLEOTIDE SEQUENCE [LARGE SCALE GENOMIC DNA]</scope>
</reference>
<gene>
    <name evidence="5" type="ORF">ZT1A5_G1368</name>
</gene>
<keyword evidence="2" id="KW-0833">Ubl conjugation pathway</keyword>
<dbReference type="Proteomes" id="UP000215453">
    <property type="component" value="Chromosome 1"/>
</dbReference>
<dbReference type="EMBL" id="LT882676">
    <property type="protein sequence ID" value="SMY19933.1"/>
    <property type="molecule type" value="Genomic_DNA"/>
</dbReference>
<feature type="compositionally biased region" description="Low complexity" evidence="3">
    <location>
        <begin position="389"/>
        <end position="400"/>
    </location>
</feature>
<protein>
    <recommendedName>
        <fullName evidence="4">F-box domain-containing protein</fullName>
    </recommendedName>
</protein>
<dbReference type="Pfam" id="PF12937">
    <property type="entry name" value="F-box-like"/>
    <property type="match status" value="1"/>
</dbReference>
<dbReference type="SMART" id="SM00256">
    <property type="entry name" value="FBOX"/>
    <property type="match status" value="1"/>
</dbReference>
<dbReference type="PANTHER" id="PTHR10706">
    <property type="entry name" value="F-BOX FAMILY PROTEIN"/>
    <property type="match status" value="1"/>
</dbReference>
<comment type="pathway">
    <text evidence="1">Protein modification; protein ubiquitination.</text>
</comment>
<evidence type="ECO:0000256" key="2">
    <source>
        <dbReference type="ARBA" id="ARBA00022786"/>
    </source>
</evidence>
<feature type="region of interest" description="Disordered" evidence="3">
    <location>
        <begin position="222"/>
        <end position="246"/>
    </location>
</feature>
<dbReference type="Gene3D" id="1.20.1280.50">
    <property type="match status" value="1"/>
</dbReference>
<feature type="domain" description="F-box" evidence="4">
    <location>
        <begin position="3"/>
        <end position="49"/>
    </location>
</feature>
<feature type="region of interest" description="Disordered" evidence="3">
    <location>
        <begin position="372"/>
        <end position="428"/>
    </location>
</feature>
<dbReference type="UniPathway" id="UPA00143"/>
<evidence type="ECO:0000313" key="5">
    <source>
        <dbReference type="EMBL" id="SMY19933.1"/>
    </source>
</evidence>
<evidence type="ECO:0000256" key="1">
    <source>
        <dbReference type="ARBA" id="ARBA00004906"/>
    </source>
</evidence>
<dbReference type="InterPro" id="IPR036047">
    <property type="entry name" value="F-box-like_dom_sf"/>
</dbReference>
<evidence type="ECO:0000313" key="6">
    <source>
        <dbReference type="Proteomes" id="UP000215453"/>
    </source>
</evidence>
<dbReference type="GO" id="GO:0016567">
    <property type="term" value="P:protein ubiquitination"/>
    <property type="evidence" value="ECO:0007669"/>
    <property type="project" value="UniProtKB-UniPathway"/>
</dbReference>
<dbReference type="InterPro" id="IPR045048">
    <property type="entry name" value="FBXO31/39"/>
</dbReference>
<dbReference type="PROSITE" id="PS50181">
    <property type="entry name" value="FBOX"/>
    <property type="match status" value="1"/>
</dbReference>